<dbReference type="Pfam" id="PF06220">
    <property type="entry name" value="zf-U1"/>
    <property type="match status" value="1"/>
</dbReference>
<comment type="subunit">
    <text evidence="8">Component of the U1 snRNP. The U1 snRNP is composed of the U1 snRNA and the 7 core Sm proteins SNRPB, SNRPD1, SNRPD2, SNRPD3, SNRPE, SNRPF and SNRPG that assemble in a heptameric protein ring on the Sm site of the small nuclear RNA to form the core snRNP, and at least 3 U1 snRNP-specific proteins SNRNP70/U1-70K, SNRPA/U1-A and SNRPC/U1-C. SNRPC/U1-C interacts with U1 snRNA and the 5' splice-site region of the pre-mRNA. Interacts (via N-terminus) with TIA1 (via C-terminus); thereby promoting spliceosomal U1 snRNP recruitment to 5' splice sites.</text>
</comment>
<keyword evidence="6 9" id="KW-0539">Nucleus</keyword>
<evidence type="ECO:0000313" key="13">
    <source>
        <dbReference type="Proteomes" id="UP000007305"/>
    </source>
</evidence>
<dbReference type="AlphaFoldDB" id="A0A804P2G9"/>
<comment type="similarity">
    <text evidence="9">Belongs to the U1 small nuclear ribonucleoprotein C family.</text>
</comment>
<dbReference type="InterPro" id="IPR013085">
    <property type="entry name" value="U1-CZ_Znf_C2H2"/>
</dbReference>
<proteinExistence type="evidence at protein level"/>
<dbReference type="PANTHER" id="PTHR31148:SF1">
    <property type="entry name" value="U1 SMALL NUCLEAR RIBONUCLEOPROTEIN C"/>
    <property type="match status" value="1"/>
</dbReference>
<evidence type="ECO:0000256" key="2">
    <source>
        <dbReference type="ARBA" id="ARBA00022723"/>
    </source>
</evidence>
<dbReference type="Gramene" id="Zm00001eb203990_T001">
    <property type="protein sequence ID" value="Zm00001eb203990_P001"/>
    <property type="gene ID" value="Zm00001eb203990"/>
</dbReference>
<keyword evidence="13" id="KW-1185">Reference proteome</keyword>
<dbReference type="GO" id="GO:0003729">
    <property type="term" value="F:mRNA binding"/>
    <property type="evidence" value="ECO:0007669"/>
    <property type="project" value="UniProtKB-UniRule"/>
</dbReference>
<dbReference type="InterPro" id="IPR003604">
    <property type="entry name" value="Matrin/U1-like-C_Znf_C2H2"/>
</dbReference>
<dbReference type="InterPro" id="IPR017340">
    <property type="entry name" value="U1_snRNP-C"/>
</dbReference>
<keyword evidence="5 9" id="KW-0694">RNA-binding</keyword>
<evidence type="ECO:0000313" key="12">
    <source>
        <dbReference type="EnsemblPlants" id="Zm00001eb203990_P001"/>
    </source>
</evidence>
<evidence type="ECO:0000256" key="3">
    <source>
        <dbReference type="ARBA" id="ARBA00022771"/>
    </source>
</evidence>
<feature type="compositionally biased region" description="Pro residues" evidence="10">
    <location>
        <begin position="262"/>
        <end position="271"/>
    </location>
</feature>
<feature type="compositionally biased region" description="Pro residues" evidence="10">
    <location>
        <begin position="167"/>
        <end position="213"/>
    </location>
</feature>
<reference evidence="13" key="1">
    <citation type="journal article" date="2009" name="Science">
        <title>The B73 maize genome: complexity, diversity, and dynamics.</title>
        <authorList>
            <person name="Schnable P.S."/>
            <person name="Ware D."/>
            <person name="Fulton R.S."/>
            <person name="Stein J.C."/>
            <person name="Wei F."/>
            <person name="Pasternak S."/>
            <person name="Liang C."/>
            <person name="Zhang J."/>
            <person name="Fulton L."/>
            <person name="Graves T.A."/>
            <person name="Minx P."/>
            <person name="Reily A.D."/>
            <person name="Courtney L."/>
            <person name="Kruchowski S.S."/>
            <person name="Tomlinson C."/>
            <person name="Strong C."/>
            <person name="Delehaunty K."/>
            <person name="Fronick C."/>
            <person name="Courtney B."/>
            <person name="Rock S.M."/>
            <person name="Belter E."/>
            <person name="Du F."/>
            <person name="Kim K."/>
            <person name="Abbott R.M."/>
            <person name="Cotton M."/>
            <person name="Levy A."/>
            <person name="Marchetto P."/>
            <person name="Ochoa K."/>
            <person name="Jackson S.M."/>
            <person name="Gillam B."/>
            <person name="Chen W."/>
            <person name="Yan L."/>
            <person name="Higginbotham J."/>
            <person name="Cardenas M."/>
            <person name="Waligorski J."/>
            <person name="Applebaum E."/>
            <person name="Phelps L."/>
            <person name="Falcone J."/>
            <person name="Kanchi K."/>
            <person name="Thane T."/>
            <person name="Scimone A."/>
            <person name="Thane N."/>
            <person name="Henke J."/>
            <person name="Wang T."/>
            <person name="Ruppert J."/>
            <person name="Shah N."/>
            <person name="Rotter K."/>
            <person name="Hodges J."/>
            <person name="Ingenthron E."/>
            <person name="Cordes M."/>
            <person name="Kohlberg S."/>
            <person name="Sgro J."/>
            <person name="Delgado B."/>
            <person name="Mead K."/>
            <person name="Chinwalla A."/>
            <person name="Leonard S."/>
            <person name="Crouse K."/>
            <person name="Collura K."/>
            <person name="Kudrna D."/>
            <person name="Currie J."/>
            <person name="He R."/>
            <person name="Angelova A."/>
            <person name="Rajasekar S."/>
            <person name="Mueller T."/>
            <person name="Lomeli R."/>
            <person name="Scara G."/>
            <person name="Ko A."/>
            <person name="Delaney K."/>
            <person name="Wissotski M."/>
            <person name="Lopez G."/>
            <person name="Campos D."/>
            <person name="Braidotti M."/>
            <person name="Ashley E."/>
            <person name="Golser W."/>
            <person name="Kim H."/>
            <person name="Lee S."/>
            <person name="Lin J."/>
            <person name="Dujmic Z."/>
            <person name="Kim W."/>
            <person name="Talag J."/>
            <person name="Zuccolo A."/>
            <person name="Fan C."/>
            <person name="Sebastian A."/>
            <person name="Kramer M."/>
            <person name="Spiegel L."/>
            <person name="Nascimento L."/>
            <person name="Zutavern T."/>
            <person name="Miller B."/>
            <person name="Ambroise C."/>
            <person name="Muller S."/>
            <person name="Spooner W."/>
            <person name="Narechania A."/>
            <person name="Ren L."/>
            <person name="Wei S."/>
            <person name="Kumari S."/>
            <person name="Faga B."/>
            <person name="Levy M.J."/>
            <person name="McMahan L."/>
            <person name="Van Buren P."/>
            <person name="Vaughn M.W."/>
            <person name="Ying K."/>
            <person name="Yeh C.-T."/>
            <person name="Emrich S.J."/>
            <person name="Jia Y."/>
            <person name="Kalyanaraman A."/>
            <person name="Hsia A.-P."/>
            <person name="Barbazuk W.B."/>
            <person name="Baucom R.S."/>
            <person name="Brutnell T.P."/>
            <person name="Carpita N.C."/>
            <person name="Chaparro C."/>
            <person name="Chia J.-M."/>
            <person name="Deragon J.-M."/>
            <person name="Estill J.C."/>
            <person name="Fu Y."/>
            <person name="Jeddeloh J.A."/>
            <person name="Han Y."/>
            <person name="Lee H."/>
            <person name="Li P."/>
            <person name="Lisch D.R."/>
            <person name="Liu S."/>
            <person name="Liu Z."/>
            <person name="Nagel D.H."/>
            <person name="McCann M.C."/>
            <person name="SanMiguel P."/>
            <person name="Myers A.M."/>
            <person name="Nettleton D."/>
            <person name="Nguyen J."/>
            <person name="Penning B.W."/>
            <person name="Ponnala L."/>
            <person name="Schneider K.L."/>
            <person name="Schwartz D.C."/>
            <person name="Sharma A."/>
            <person name="Soderlund C."/>
            <person name="Springer N.M."/>
            <person name="Sun Q."/>
            <person name="Wang H."/>
            <person name="Waterman M."/>
            <person name="Westerman R."/>
            <person name="Wolfgruber T.K."/>
            <person name="Yang L."/>
            <person name="Yu Y."/>
            <person name="Zhang L."/>
            <person name="Zhou S."/>
            <person name="Zhu Q."/>
            <person name="Bennetzen J.L."/>
            <person name="Dawe R.K."/>
            <person name="Jiang J."/>
            <person name="Jiang N."/>
            <person name="Presting G.G."/>
            <person name="Wessler S.R."/>
            <person name="Aluru S."/>
            <person name="Martienssen R.A."/>
            <person name="Clifton S.W."/>
            <person name="McCombie W.R."/>
            <person name="Wing R.A."/>
            <person name="Wilson R.K."/>
        </authorList>
    </citation>
    <scope>NUCLEOTIDE SEQUENCE [LARGE SCALE GENOMIC DNA]</scope>
    <source>
        <strain evidence="13">cv. B73</strain>
    </source>
</reference>
<dbReference type="PROSITE" id="PS50171">
    <property type="entry name" value="ZF_MATRIN"/>
    <property type="match status" value="1"/>
</dbReference>
<keyword evidence="2 9" id="KW-0479">Metal-binding</keyword>
<name>A0A804P2G9_MAIZE</name>
<feature type="domain" description="Matrin-type" evidence="11">
    <location>
        <begin position="61"/>
        <end position="93"/>
    </location>
</feature>
<dbReference type="SUPFAM" id="SSF57667">
    <property type="entry name" value="beta-beta-alpha zinc fingers"/>
    <property type="match status" value="1"/>
</dbReference>
<keyword evidence="7 9" id="KW-0687">Ribonucleoprotein</keyword>
<dbReference type="Proteomes" id="UP000007305">
    <property type="component" value="Chromosome 4"/>
</dbReference>
<dbReference type="InterPro" id="IPR000690">
    <property type="entry name" value="Matrin/U1-C_Znf_C2H2"/>
</dbReference>
<evidence type="ECO:0000256" key="7">
    <source>
        <dbReference type="ARBA" id="ARBA00023274"/>
    </source>
</evidence>
<evidence type="ECO:0000259" key="11">
    <source>
        <dbReference type="PROSITE" id="PS50171"/>
    </source>
</evidence>
<dbReference type="GO" id="GO:0071004">
    <property type="term" value="C:U2-type prespliceosome"/>
    <property type="evidence" value="ECO:0007669"/>
    <property type="project" value="UniProtKB-UniRule"/>
</dbReference>
<dbReference type="EnsemblPlants" id="Zm00001eb203990_T001">
    <property type="protein sequence ID" value="Zm00001eb203990_P001"/>
    <property type="gene ID" value="Zm00001eb203990"/>
</dbReference>
<evidence type="ECO:0007829" key="14">
    <source>
        <dbReference type="PeptideAtlas" id="A0A804P2G9"/>
    </source>
</evidence>
<evidence type="ECO:0000256" key="8">
    <source>
        <dbReference type="ARBA" id="ARBA00046357"/>
    </source>
</evidence>
<reference evidence="12" key="3">
    <citation type="submission" date="2021-05" db="UniProtKB">
        <authorList>
            <consortium name="EnsemblPlants"/>
        </authorList>
    </citation>
    <scope>IDENTIFICATION</scope>
    <source>
        <strain evidence="12">cv. B73</strain>
    </source>
</reference>
<keyword evidence="3 9" id="KW-0863">Zinc-finger</keyword>
<accession>A0A804P2G9</accession>
<dbReference type="InterPro" id="IPR036236">
    <property type="entry name" value="Znf_C2H2_sf"/>
</dbReference>
<dbReference type="GO" id="GO:0000243">
    <property type="term" value="C:commitment complex"/>
    <property type="evidence" value="ECO:0007669"/>
    <property type="project" value="UniProtKB-UniRule"/>
</dbReference>
<dbReference type="GO" id="GO:0030619">
    <property type="term" value="F:U1 snRNA binding"/>
    <property type="evidence" value="ECO:0007669"/>
    <property type="project" value="UniProtKB-UniRule"/>
</dbReference>
<dbReference type="GO" id="GO:0030627">
    <property type="term" value="F:pre-mRNA 5'-splice site binding"/>
    <property type="evidence" value="ECO:0000318"/>
    <property type="project" value="GO_Central"/>
</dbReference>
<sequence length="285" mass="29898">MGLLAIDRPSHLMVLELSKGFHWQGFRAQQSLVSLAPTPLATETRSPSPALPSSVAAMPRYYCDYCDTYLTHDSPSVRKQHNAGYKHKANVRTYYQQFEEQQTQSLIDQRIKEHLGQAAAFQAGAPFNQHLLAFPGAMARPRLPILPTPGMPHGFPQAPGAPLMPGIRPPILPAPGYPGPPPTMQQPGAPPGSMPQPGAPPGSMPQPGAPPGSMPMQMAPLPRPPTLPPPTSGVPGAPIPNSGAPPAIYQANPQASAGPTSGAPPAPPTAPQPAFSYAPPSEGNH</sequence>
<dbReference type="GO" id="GO:0000395">
    <property type="term" value="P:mRNA 5'-splice site recognition"/>
    <property type="evidence" value="ECO:0000318"/>
    <property type="project" value="GO_Central"/>
</dbReference>
<dbReference type="GO" id="GO:0005685">
    <property type="term" value="C:U1 snRNP"/>
    <property type="evidence" value="ECO:0000318"/>
    <property type="project" value="GO_Central"/>
</dbReference>
<evidence type="ECO:0000256" key="1">
    <source>
        <dbReference type="ARBA" id="ARBA00004123"/>
    </source>
</evidence>
<evidence type="ECO:0000256" key="9">
    <source>
        <dbReference type="HAMAP-Rule" id="MF_03153"/>
    </source>
</evidence>
<evidence type="ECO:0000256" key="6">
    <source>
        <dbReference type="ARBA" id="ARBA00023242"/>
    </source>
</evidence>
<feature type="region of interest" description="Disordered" evidence="10">
    <location>
        <begin position="160"/>
        <end position="285"/>
    </location>
</feature>
<reference evidence="12" key="2">
    <citation type="submission" date="2019-07" db="EMBL/GenBank/DDBJ databases">
        <authorList>
            <person name="Seetharam A."/>
            <person name="Woodhouse M."/>
            <person name="Cannon E."/>
        </authorList>
    </citation>
    <scope>NUCLEOTIDE SEQUENCE [LARGE SCALE GENOMIC DNA]</scope>
    <source>
        <strain evidence="12">cv. B73</strain>
    </source>
</reference>
<evidence type="ECO:0000256" key="10">
    <source>
        <dbReference type="SAM" id="MobiDB-lite"/>
    </source>
</evidence>
<dbReference type="PANTHER" id="PTHR31148">
    <property type="entry name" value="U1 SMALL NUCLEAR RIBONUCLEOPROTEIN C"/>
    <property type="match status" value="1"/>
</dbReference>
<organism evidence="12 13">
    <name type="scientific">Zea mays</name>
    <name type="common">Maize</name>
    <dbReference type="NCBI Taxonomy" id="4577"/>
    <lineage>
        <taxon>Eukaryota</taxon>
        <taxon>Viridiplantae</taxon>
        <taxon>Streptophyta</taxon>
        <taxon>Embryophyta</taxon>
        <taxon>Tracheophyta</taxon>
        <taxon>Spermatophyta</taxon>
        <taxon>Magnoliopsida</taxon>
        <taxon>Liliopsida</taxon>
        <taxon>Poales</taxon>
        <taxon>Poaceae</taxon>
        <taxon>PACMAD clade</taxon>
        <taxon>Panicoideae</taxon>
        <taxon>Andropogonodae</taxon>
        <taxon>Andropogoneae</taxon>
        <taxon>Tripsacinae</taxon>
        <taxon>Zea</taxon>
    </lineage>
</organism>
<comment type="subcellular location">
    <subcellularLocation>
        <location evidence="1 9">Nucleus</location>
    </subcellularLocation>
</comment>
<keyword evidence="14" id="KW-1267">Proteomics identification</keyword>
<evidence type="ECO:0000256" key="4">
    <source>
        <dbReference type="ARBA" id="ARBA00022833"/>
    </source>
</evidence>
<comment type="function">
    <text evidence="9">Component of the spliceosomal U1 snRNP, which is essential for recognition of the pre-mRNA 5' splice-site and the subsequent assembly of the spliceosome. U1-C is directly involved in initial 5' splice-site recognition for both constitutive and regulated alternative splicing. The interaction with the 5' splice-site seems to precede base-pairing between the pre-mRNA and the U1 snRNA. Stimulates commitment or early (E) complex formation by stabilizing the base pairing of the 5' end of the U1 snRNA and the 5' splice-site region.</text>
</comment>
<dbReference type="Gene3D" id="3.30.160.60">
    <property type="entry name" value="Classic Zinc Finger"/>
    <property type="match status" value="1"/>
</dbReference>
<dbReference type="HAMAP" id="MF_03153">
    <property type="entry name" value="U1_C"/>
    <property type="match status" value="1"/>
</dbReference>
<dbReference type="InParanoid" id="A0A804P2G9"/>
<feature type="compositionally biased region" description="Pro residues" evidence="10">
    <location>
        <begin position="221"/>
        <end position="232"/>
    </location>
</feature>
<dbReference type="GO" id="GO:0008270">
    <property type="term" value="F:zinc ion binding"/>
    <property type="evidence" value="ECO:0007669"/>
    <property type="project" value="UniProtKB-UniRule"/>
</dbReference>
<dbReference type="FunFam" id="3.30.160.60:FF:000059">
    <property type="entry name" value="U1 small nuclear ribonucleoprotein C"/>
    <property type="match status" value="1"/>
</dbReference>
<dbReference type="SMART" id="SM00451">
    <property type="entry name" value="ZnF_U1"/>
    <property type="match status" value="1"/>
</dbReference>
<evidence type="ECO:0000256" key="5">
    <source>
        <dbReference type="ARBA" id="ARBA00022884"/>
    </source>
</evidence>
<keyword evidence="4 9" id="KW-0862">Zinc</keyword>
<protein>
    <recommendedName>
        <fullName evidence="9">U1 small nuclear ribonucleoprotein C</fullName>
        <shortName evidence="9">U1 snRNP C</shortName>
        <shortName evidence="9">U1-C</shortName>
        <shortName evidence="9">U1C</shortName>
    </recommendedName>
</protein>
<dbReference type="GO" id="GO:0000387">
    <property type="term" value="P:spliceosomal snRNP assembly"/>
    <property type="evidence" value="ECO:0007669"/>
    <property type="project" value="UniProtKB-UniRule"/>
</dbReference>
<comment type="subunit">
    <text evidence="9">U1 snRNP is composed of the 7 core Sm proteins B/B', D1, D2, D3, E, F and G that assemble in a heptameric protein ring on the Sm site of the small nuclear RNA to form the core snRNP, and at least 3 U1 snRNP-specific proteins U1-70K, U1-A and U1-C. U1-C interacts with U1 snRNA and the 5' splice-site region of the pre-mRNA.</text>
</comment>